<feature type="chain" id="PRO_5016793528" evidence="1">
    <location>
        <begin position="21"/>
        <end position="395"/>
    </location>
</feature>
<gene>
    <name evidence="2" type="ORF">DFQ08_102163</name>
</gene>
<keyword evidence="1" id="KW-0732">Signal</keyword>
<dbReference type="PROSITE" id="PS51257">
    <property type="entry name" value="PROKAR_LIPOPROTEIN"/>
    <property type="match status" value="1"/>
</dbReference>
<proteinExistence type="predicted"/>
<protein>
    <submittedName>
        <fullName evidence="2">Putative glycosyl hydrolase-like family 15 (GHL15) protein</fullName>
    </submittedName>
</protein>
<reference evidence="2 3" key="1">
    <citation type="submission" date="2018-07" db="EMBL/GenBank/DDBJ databases">
        <title>Genomic Encyclopedia of Type Strains, Phase III (KMG-III): the genomes of soil and plant-associated and newly described type strains.</title>
        <authorList>
            <person name="Whitman W."/>
        </authorList>
    </citation>
    <scope>NUCLEOTIDE SEQUENCE [LARGE SCALE GENOMIC DNA]</scope>
    <source>
        <strain evidence="2 3">CECT 7958</strain>
    </source>
</reference>
<keyword evidence="2" id="KW-0378">Hydrolase</keyword>
<organism evidence="2 3">
    <name type="scientific">Winogradskyella arenosi</name>
    <dbReference type="NCBI Taxonomy" id="533325"/>
    <lineage>
        <taxon>Bacteria</taxon>
        <taxon>Pseudomonadati</taxon>
        <taxon>Bacteroidota</taxon>
        <taxon>Flavobacteriia</taxon>
        <taxon>Flavobacteriales</taxon>
        <taxon>Flavobacteriaceae</taxon>
        <taxon>Winogradskyella</taxon>
    </lineage>
</organism>
<name>A0A368ZF94_9FLAO</name>
<comment type="caution">
    <text evidence="2">The sequence shown here is derived from an EMBL/GenBank/DDBJ whole genome shotgun (WGS) entry which is preliminary data.</text>
</comment>
<evidence type="ECO:0000313" key="3">
    <source>
        <dbReference type="Proteomes" id="UP000253436"/>
    </source>
</evidence>
<dbReference type="InterPro" id="IPR029455">
    <property type="entry name" value="GHL15"/>
</dbReference>
<keyword evidence="3" id="KW-1185">Reference proteome</keyword>
<dbReference type="Pfam" id="PF14885">
    <property type="entry name" value="GHL15"/>
    <property type="match status" value="1"/>
</dbReference>
<dbReference type="RefSeq" id="WP_114308828.1">
    <property type="nucleotide sequence ID" value="NZ_QPJO01000002.1"/>
</dbReference>
<dbReference type="Proteomes" id="UP000253436">
    <property type="component" value="Unassembled WGS sequence"/>
</dbReference>
<feature type="signal peptide" evidence="1">
    <location>
        <begin position="1"/>
        <end position="20"/>
    </location>
</feature>
<dbReference type="GO" id="GO:0016787">
    <property type="term" value="F:hydrolase activity"/>
    <property type="evidence" value="ECO:0007669"/>
    <property type="project" value="UniProtKB-KW"/>
</dbReference>
<dbReference type="OrthoDB" id="1401523at2"/>
<sequence>MHFKTTLLVLLIAVSFSACSAQKLETTANETQIQPEFSWDKIPLYMHLRKADAFTKKEVNYLSKFPLITFEKTTGSKTFGSTEKGTINAAKAVKTINPNAKILYYKNVVINWGSYQEDKQFLNEHPEALLVNAKGKKALMPNGKTGFFDISQDFVRTYWINHIQKVIESPFIDGVFLDANIKVLAPVFFNSRVGKEKQQAIKSGYLSMMADLDAEIGKDNLLIANIIRVRPEFEDSGREYLKFFDGSYIEGFEHQSFGMTYEDYLAQGIEAVQKSAREGKIIAMSLGIGKALKNAEAGIDDVRKKIDFNEDFTERLDYLLAIFLVCAEKYSYVYPHDGYNTKTSTVWLKTFPQYEKKLGAPKGYAKREGYIYTRSFEHLDVWLDIKNKKAQLNWK</sequence>
<evidence type="ECO:0000313" key="2">
    <source>
        <dbReference type="EMBL" id="RCW92142.1"/>
    </source>
</evidence>
<dbReference type="AlphaFoldDB" id="A0A368ZF94"/>
<dbReference type="EMBL" id="QPJO01000002">
    <property type="protein sequence ID" value="RCW92142.1"/>
    <property type="molecule type" value="Genomic_DNA"/>
</dbReference>
<accession>A0A368ZF94</accession>
<evidence type="ECO:0000256" key="1">
    <source>
        <dbReference type="SAM" id="SignalP"/>
    </source>
</evidence>